<evidence type="ECO:0000313" key="3">
    <source>
        <dbReference type="Proteomes" id="UP000515158"/>
    </source>
</evidence>
<dbReference type="PROSITE" id="PS50005">
    <property type="entry name" value="TPR"/>
    <property type="match status" value="1"/>
</dbReference>
<dbReference type="InterPro" id="IPR011990">
    <property type="entry name" value="TPR-like_helical_dom_sf"/>
</dbReference>
<name>A0A6P9ADZ3_THRPL</name>
<feature type="compositionally biased region" description="Basic and acidic residues" evidence="2">
    <location>
        <begin position="1"/>
        <end position="18"/>
    </location>
</feature>
<evidence type="ECO:0000256" key="1">
    <source>
        <dbReference type="PROSITE-ProRule" id="PRU00339"/>
    </source>
</evidence>
<keyword evidence="1" id="KW-0802">TPR repeat</keyword>
<organism evidence="4">
    <name type="scientific">Thrips palmi</name>
    <name type="common">Melon thrips</name>
    <dbReference type="NCBI Taxonomy" id="161013"/>
    <lineage>
        <taxon>Eukaryota</taxon>
        <taxon>Metazoa</taxon>
        <taxon>Ecdysozoa</taxon>
        <taxon>Arthropoda</taxon>
        <taxon>Hexapoda</taxon>
        <taxon>Insecta</taxon>
        <taxon>Pterygota</taxon>
        <taxon>Neoptera</taxon>
        <taxon>Paraneoptera</taxon>
        <taxon>Thysanoptera</taxon>
        <taxon>Terebrantia</taxon>
        <taxon>Thripoidea</taxon>
        <taxon>Thripidae</taxon>
        <taxon>Thrips</taxon>
    </lineage>
</organism>
<gene>
    <name evidence="4 5 6" type="primary">LOC117653792</name>
</gene>
<dbReference type="RefSeq" id="XP_034255586.1">
    <property type="nucleotide sequence ID" value="XM_034399695.1"/>
</dbReference>
<reference evidence="4 5" key="1">
    <citation type="submission" date="2025-04" db="UniProtKB">
        <authorList>
            <consortium name="RefSeq"/>
        </authorList>
    </citation>
    <scope>IDENTIFICATION</scope>
    <source>
        <tissue evidence="4 5">Total insect</tissue>
    </source>
</reference>
<dbReference type="CTD" id="7265"/>
<dbReference type="Gene3D" id="1.25.40.10">
    <property type="entry name" value="Tetratricopeptide repeat domain"/>
    <property type="match status" value="1"/>
</dbReference>
<dbReference type="RefSeq" id="XP_034255584.1">
    <property type="nucleotide sequence ID" value="XM_034399693.1"/>
</dbReference>
<dbReference type="SMART" id="SM00028">
    <property type="entry name" value="TPR"/>
    <property type="match status" value="3"/>
</dbReference>
<dbReference type="GeneID" id="117653792"/>
<dbReference type="RefSeq" id="XP_034255585.1">
    <property type="nucleotide sequence ID" value="XM_034399694.1"/>
</dbReference>
<accession>A0A6P9ADZ3</accession>
<dbReference type="PANTHER" id="PTHR46014:SF1">
    <property type="entry name" value="TETRATRICOPEPTIDE REPEAT PROTEIN 1"/>
    <property type="match status" value="1"/>
</dbReference>
<dbReference type="Pfam" id="PF13181">
    <property type="entry name" value="TPR_8"/>
    <property type="match status" value="1"/>
</dbReference>
<dbReference type="PANTHER" id="PTHR46014">
    <property type="entry name" value="TETRATRICOPEPTIDE REPEAT PROTEIN 1"/>
    <property type="match status" value="1"/>
</dbReference>
<dbReference type="InterPro" id="IPR052769">
    <property type="entry name" value="TPR_domain_protein"/>
</dbReference>
<feature type="region of interest" description="Disordered" evidence="2">
    <location>
        <begin position="1"/>
        <end position="65"/>
    </location>
</feature>
<proteinExistence type="predicted"/>
<dbReference type="Pfam" id="PF00515">
    <property type="entry name" value="TPR_1"/>
    <property type="match status" value="1"/>
</dbReference>
<feature type="repeat" description="TPR" evidence="1">
    <location>
        <begin position="165"/>
        <end position="198"/>
    </location>
</feature>
<evidence type="ECO:0000313" key="4">
    <source>
        <dbReference type="RefSeq" id="XP_034255584.1"/>
    </source>
</evidence>
<evidence type="ECO:0000313" key="6">
    <source>
        <dbReference type="RefSeq" id="XP_034255586.1"/>
    </source>
</evidence>
<feature type="compositionally biased region" description="Polar residues" evidence="2">
    <location>
        <begin position="21"/>
        <end position="30"/>
    </location>
</feature>
<dbReference type="InterPro" id="IPR019734">
    <property type="entry name" value="TPR_rpt"/>
</dbReference>
<evidence type="ECO:0000256" key="2">
    <source>
        <dbReference type="SAM" id="MobiDB-lite"/>
    </source>
</evidence>
<dbReference type="Proteomes" id="UP000515158">
    <property type="component" value="Unplaced"/>
</dbReference>
<dbReference type="SUPFAM" id="SSF48452">
    <property type="entry name" value="TPR-like"/>
    <property type="match status" value="1"/>
</dbReference>
<keyword evidence="3" id="KW-1185">Reference proteome</keyword>
<evidence type="ECO:0000313" key="5">
    <source>
        <dbReference type="RefSeq" id="XP_034255585.1"/>
    </source>
</evidence>
<dbReference type="OrthoDB" id="1872379at2759"/>
<sequence>MDSSKTEETEKTSNESETNKINTETDASSASEKDELNTNAAEAVPSLGTEDGGDESENKDTPDWDDFIDEVALKDLELTLNDEDKERMKNEAEDVKEKGNQQFKLGEFRESAISYTLALRTCPLSYSNERSKLYSNRAASKMKLGLSKSAIEDCNQAVELNPTFMRALLRRAHLLETADKLDEALEDYKKILELDPGHTDANVAVRRLPDLINERNEKLKTEMMSKLKDLGNLFLRPFGLSTDNFQLQDSGSGGYSVQFKQS</sequence>
<dbReference type="KEGG" id="tpal:117653792"/>
<protein>
    <submittedName>
        <fullName evidence="4 5">Tetratricopeptide repeat protein 1</fullName>
    </submittedName>
</protein>
<dbReference type="AlphaFoldDB" id="A0A6P9ADZ3"/>